<keyword evidence="4" id="KW-0719">Serine esterase</keyword>
<dbReference type="InterPro" id="IPR011150">
    <property type="entry name" value="Cutinase_monf"/>
</dbReference>
<evidence type="ECO:0000256" key="9">
    <source>
        <dbReference type="ARBA" id="ARBA00023157"/>
    </source>
</evidence>
<keyword evidence="6" id="KW-0732">Signal</keyword>
<dbReference type="EMBL" id="SPUK01000008">
    <property type="protein sequence ID" value="TQV95085.1"/>
    <property type="molecule type" value="Genomic_DNA"/>
</dbReference>
<keyword evidence="5" id="KW-0964">Secreted</keyword>
<accession>A0A545VVG4</accession>
<comment type="subcellular location">
    <subcellularLocation>
        <location evidence="1">Secreted</location>
    </subcellularLocation>
</comment>
<name>A0A545VVG4_9HYPO</name>
<comment type="catalytic activity">
    <reaction evidence="10">
        <text>cutin + H2O = cutin monomers.</text>
        <dbReference type="EC" id="3.1.1.74"/>
    </reaction>
</comment>
<dbReference type="Gene3D" id="3.40.50.1820">
    <property type="entry name" value="alpha/beta hydrolase"/>
    <property type="match status" value="1"/>
</dbReference>
<evidence type="ECO:0000256" key="5">
    <source>
        <dbReference type="ARBA" id="ARBA00022525"/>
    </source>
</evidence>
<dbReference type="EC" id="3.1.1.74" evidence="3"/>
<evidence type="ECO:0000256" key="6">
    <source>
        <dbReference type="ARBA" id="ARBA00022729"/>
    </source>
</evidence>
<feature type="disulfide bond" evidence="11">
    <location>
        <begin position="32"/>
        <end position="111"/>
    </location>
</feature>
<evidence type="ECO:0000256" key="8">
    <source>
        <dbReference type="ARBA" id="ARBA00023026"/>
    </source>
</evidence>
<proteinExistence type="inferred from homology"/>
<evidence type="ECO:0000256" key="1">
    <source>
        <dbReference type="ARBA" id="ARBA00004613"/>
    </source>
</evidence>
<evidence type="ECO:0000313" key="12">
    <source>
        <dbReference type="EMBL" id="TQV95085.1"/>
    </source>
</evidence>
<dbReference type="SUPFAM" id="SSF53474">
    <property type="entry name" value="alpha/beta-Hydrolases"/>
    <property type="match status" value="1"/>
</dbReference>
<dbReference type="InterPro" id="IPR000675">
    <property type="entry name" value="Cutinase/axe"/>
</dbReference>
<dbReference type="SMART" id="SM01110">
    <property type="entry name" value="Cutinase"/>
    <property type="match status" value="1"/>
</dbReference>
<evidence type="ECO:0000256" key="7">
    <source>
        <dbReference type="ARBA" id="ARBA00022801"/>
    </source>
</evidence>
<keyword evidence="13" id="KW-1185">Reference proteome</keyword>
<evidence type="ECO:0000256" key="2">
    <source>
        <dbReference type="ARBA" id="ARBA00007534"/>
    </source>
</evidence>
<comment type="caution">
    <text evidence="12">The sequence shown here is derived from an EMBL/GenBank/DDBJ whole genome shotgun (WGS) entry which is preliminary data.</text>
</comment>
<dbReference type="GO" id="GO:0016052">
    <property type="term" value="P:carbohydrate catabolic process"/>
    <property type="evidence" value="ECO:0007669"/>
    <property type="project" value="TreeGrafter"/>
</dbReference>
<dbReference type="AlphaFoldDB" id="A0A545VVG4"/>
<evidence type="ECO:0000313" key="13">
    <source>
        <dbReference type="Proteomes" id="UP000315783"/>
    </source>
</evidence>
<dbReference type="GO" id="GO:0005576">
    <property type="term" value="C:extracellular region"/>
    <property type="evidence" value="ECO:0007669"/>
    <property type="project" value="UniProtKB-SubCell"/>
</dbReference>
<organism evidence="12 13">
    <name type="scientific">Cordyceps javanica</name>
    <dbReference type="NCBI Taxonomy" id="43265"/>
    <lineage>
        <taxon>Eukaryota</taxon>
        <taxon>Fungi</taxon>
        <taxon>Dikarya</taxon>
        <taxon>Ascomycota</taxon>
        <taxon>Pezizomycotina</taxon>
        <taxon>Sordariomycetes</taxon>
        <taxon>Hypocreomycetidae</taxon>
        <taxon>Hypocreales</taxon>
        <taxon>Cordycipitaceae</taxon>
        <taxon>Cordyceps</taxon>
    </lineage>
</organism>
<reference evidence="12 13" key="1">
    <citation type="journal article" date="2019" name="Appl. Microbiol. Biotechnol.">
        <title>Genome sequence of Isaria javanica and comparative genome analysis insights into family S53 peptidase evolution in fungal entomopathogens.</title>
        <authorList>
            <person name="Lin R."/>
            <person name="Zhang X."/>
            <person name="Xin B."/>
            <person name="Zou M."/>
            <person name="Gao Y."/>
            <person name="Qin F."/>
            <person name="Hu Q."/>
            <person name="Xie B."/>
            <person name="Cheng X."/>
        </authorList>
    </citation>
    <scope>NUCLEOTIDE SEQUENCE [LARGE SCALE GENOMIC DNA]</scope>
    <source>
        <strain evidence="12 13">IJ1G</strain>
    </source>
</reference>
<dbReference type="OrthoDB" id="3225429at2759"/>
<evidence type="ECO:0000256" key="11">
    <source>
        <dbReference type="PIRSR" id="PIRSR611150-2"/>
    </source>
</evidence>
<dbReference type="InterPro" id="IPR029058">
    <property type="entry name" value="AB_hydrolase_fold"/>
</dbReference>
<evidence type="ECO:0000256" key="10">
    <source>
        <dbReference type="ARBA" id="ARBA00034045"/>
    </source>
</evidence>
<protein>
    <recommendedName>
        <fullName evidence="3">cutinase</fullName>
        <ecNumber evidence="3">3.1.1.74</ecNumber>
    </recommendedName>
</protein>
<keyword evidence="7" id="KW-0378">Hydrolase</keyword>
<evidence type="ECO:0000256" key="3">
    <source>
        <dbReference type="ARBA" id="ARBA00013095"/>
    </source>
</evidence>
<dbReference type="Pfam" id="PF01083">
    <property type="entry name" value="Cutinase"/>
    <property type="match status" value="1"/>
</dbReference>
<feature type="disulfide bond" evidence="11">
    <location>
        <begin position="179"/>
        <end position="188"/>
    </location>
</feature>
<dbReference type="PANTHER" id="PTHR48250:SF3">
    <property type="entry name" value="CUTINASE 1-RELATED"/>
    <property type="match status" value="1"/>
</dbReference>
<keyword evidence="9 11" id="KW-1015">Disulfide bond</keyword>
<comment type="similarity">
    <text evidence="2">Belongs to the cutinase family.</text>
</comment>
<dbReference type="GO" id="GO:0050525">
    <property type="term" value="F:cutinase activity"/>
    <property type="evidence" value="ECO:0007669"/>
    <property type="project" value="UniProtKB-EC"/>
</dbReference>
<dbReference type="PANTHER" id="PTHR48250">
    <property type="entry name" value="CUTINASE 2-RELATED"/>
    <property type="match status" value="1"/>
</dbReference>
<gene>
    <name evidence="12" type="ORF">IF1G_06072</name>
</gene>
<dbReference type="Proteomes" id="UP000315783">
    <property type="component" value="Unassembled WGS sequence"/>
</dbReference>
<keyword evidence="8" id="KW-0843">Virulence</keyword>
<evidence type="ECO:0000256" key="4">
    <source>
        <dbReference type="ARBA" id="ARBA00022487"/>
    </source>
</evidence>
<sequence>MALAAAAAAAQSSPLAGRQSGDVANDWDRSSCAELAVIFARGTFDSGNIGPWVGQPFRDALYSKFGAGRVAFQGVDPRDYLADLDGYIEDGGPESCAVSLGKAVERYSARCPLAKIVISGWSQGALCAHKSLDPFNALVDEHARSRVIALTTFGDPVSAWSGSISFPALPENARLLSYCETGIPDPLCTNPLEDWPPSPKAFIDKLQAIWHDFGDADLNSAQKAAIHDLVAQLVSQARSKIGKLGRDILSGHIRHWMLTPQHFLYGVGLHHMTKQAAADIARIFQQSK</sequence>